<reference evidence="2 3" key="1">
    <citation type="submission" date="2016-10" db="EMBL/GenBank/DDBJ databases">
        <authorList>
            <person name="de Groot N.N."/>
        </authorList>
    </citation>
    <scope>NUCLEOTIDE SEQUENCE [LARGE SCALE GENOMIC DNA]</scope>
    <source>
        <strain evidence="2 3">Nl14</strain>
    </source>
</reference>
<evidence type="ECO:0000256" key="1">
    <source>
        <dbReference type="SAM" id="Phobius"/>
    </source>
</evidence>
<dbReference type="AlphaFoldDB" id="A0A1I7GWU8"/>
<evidence type="ECO:0000313" key="2">
    <source>
        <dbReference type="EMBL" id="SFU52902.1"/>
    </source>
</evidence>
<feature type="transmembrane region" description="Helical" evidence="1">
    <location>
        <begin position="26"/>
        <end position="48"/>
    </location>
</feature>
<proteinExistence type="predicted"/>
<gene>
    <name evidence="2" type="ORF">SAMN05216417_10648</name>
</gene>
<keyword evidence="1" id="KW-0812">Transmembrane</keyword>
<keyword evidence="1" id="KW-0472">Membrane</keyword>
<protein>
    <submittedName>
        <fullName evidence="2">Uncharacterized protein</fullName>
    </submittedName>
</protein>
<evidence type="ECO:0000313" key="3">
    <source>
        <dbReference type="Proteomes" id="UP000182649"/>
    </source>
</evidence>
<organism evidence="2 3">
    <name type="scientific">Nitrosospira multiformis</name>
    <dbReference type="NCBI Taxonomy" id="1231"/>
    <lineage>
        <taxon>Bacteria</taxon>
        <taxon>Pseudomonadati</taxon>
        <taxon>Pseudomonadota</taxon>
        <taxon>Betaproteobacteria</taxon>
        <taxon>Nitrosomonadales</taxon>
        <taxon>Nitrosomonadaceae</taxon>
        <taxon>Nitrosospira</taxon>
    </lineage>
</organism>
<name>A0A1I7GWU8_9PROT</name>
<dbReference type="Proteomes" id="UP000182649">
    <property type="component" value="Unassembled WGS sequence"/>
</dbReference>
<keyword evidence="1" id="KW-1133">Transmembrane helix</keyword>
<dbReference type="EMBL" id="FPBZ01000006">
    <property type="protein sequence ID" value="SFU52902.1"/>
    <property type="molecule type" value="Genomic_DNA"/>
</dbReference>
<dbReference type="RefSeq" id="WP_177219718.1">
    <property type="nucleotide sequence ID" value="NZ_FPBZ01000006.1"/>
</dbReference>
<sequence>MVLNKAVIQGDLGLDVLKMTQGLVELIIISFRLAAPLYLYSFVGIMPYQYFHPASS</sequence>
<accession>A0A1I7GWU8</accession>